<dbReference type="InterPro" id="IPR036638">
    <property type="entry name" value="HLH_DNA-bd_sf"/>
</dbReference>
<dbReference type="AlphaFoldDB" id="A0AA86I2U9"/>
<dbReference type="EMBL" id="CP022674">
    <property type="protein sequence ID" value="AXI29470.1"/>
    <property type="molecule type" value="Genomic_DNA"/>
</dbReference>
<organism evidence="1 2">
    <name type="scientific">Priestia megaterium</name>
    <name type="common">Bacillus megaterium</name>
    <dbReference type="NCBI Taxonomy" id="1404"/>
    <lineage>
        <taxon>Bacteria</taxon>
        <taxon>Bacillati</taxon>
        <taxon>Bacillota</taxon>
        <taxon>Bacilli</taxon>
        <taxon>Bacillales</taxon>
        <taxon>Bacillaceae</taxon>
        <taxon>Priestia</taxon>
    </lineage>
</organism>
<dbReference type="Pfam" id="PF09388">
    <property type="entry name" value="SpoOE-like"/>
    <property type="match status" value="1"/>
</dbReference>
<dbReference type="SUPFAM" id="SSF140500">
    <property type="entry name" value="BAS1536-like"/>
    <property type="match status" value="1"/>
</dbReference>
<protein>
    <recommendedName>
        <fullName evidence="3">Spo0E like sporulation regulatory protein</fullName>
    </recommendedName>
</protein>
<dbReference type="InterPro" id="IPR018540">
    <property type="entry name" value="Spo0E-like"/>
</dbReference>
<name>A0AA86I2U9_PRIMG</name>
<evidence type="ECO:0000313" key="2">
    <source>
        <dbReference type="Proteomes" id="UP000253834"/>
    </source>
</evidence>
<evidence type="ECO:0008006" key="3">
    <source>
        <dbReference type="Google" id="ProtNLM"/>
    </source>
</evidence>
<dbReference type="Gene3D" id="4.10.280.10">
    <property type="entry name" value="Helix-loop-helix DNA-binding domain"/>
    <property type="match status" value="1"/>
</dbReference>
<dbReference type="InterPro" id="IPR037208">
    <property type="entry name" value="Spo0E-like_sf"/>
</dbReference>
<gene>
    <name evidence="1" type="ORF">CIB87_10770</name>
</gene>
<dbReference type="PANTHER" id="PTHR41263">
    <property type="entry name" value="ASPARTYL-PHOSPHATE PHOSPHATASE YISI"/>
    <property type="match status" value="1"/>
</dbReference>
<accession>A0AA86I2U9</accession>
<proteinExistence type="predicted"/>
<dbReference type="GO" id="GO:0046983">
    <property type="term" value="F:protein dimerization activity"/>
    <property type="evidence" value="ECO:0007669"/>
    <property type="project" value="InterPro"/>
</dbReference>
<dbReference type="GO" id="GO:0043937">
    <property type="term" value="P:regulation of sporulation"/>
    <property type="evidence" value="ECO:0007669"/>
    <property type="project" value="InterPro"/>
</dbReference>
<reference evidence="1 2" key="1">
    <citation type="submission" date="2017-07" db="EMBL/GenBank/DDBJ databases">
        <title>Isolation and development of strain Bacillus megaterium SR7 for enhanced growth and metabolite production under supercritical carbon dioxide.</title>
        <authorList>
            <person name="Freedman A.J.E."/>
            <person name="Peet K.C."/>
            <person name="Boock J.T."/>
            <person name="Penn K."/>
            <person name="Prather K.L.J."/>
            <person name="Thompson J.R."/>
        </authorList>
    </citation>
    <scope>NUCLEOTIDE SEQUENCE [LARGE SCALE GENOMIC DNA]</scope>
    <source>
        <strain evidence="1 2">SR7</strain>
    </source>
</reference>
<dbReference type="InterPro" id="IPR053028">
    <property type="entry name" value="Spo0E-like_phosphatase"/>
</dbReference>
<sequence>MNLHLRKKIEYLREQMIQTGLQQGLTSSNTIKLSQELDKLLNVYTKNKKTG</sequence>
<dbReference type="PANTHER" id="PTHR41263:SF1">
    <property type="entry name" value="ASPARTYL-PHOSPHATE PHOSPHATASE YISI"/>
    <property type="match status" value="1"/>
</dbReference>
<evidence type="ECO:0000313" key="1">
    <source>
        <dbReference type="EMBL" id="AXI29470.1"/>
    </source>
</evidence>
<dbReference type="Proteomes" id="UP000253834">
    <property type="component" value="Chromosome"/>
</dbReference>